<dbReference type="RefSeq" id="WP_119320603.1">
    <property type="nucleotide sequence ID" value="NZ_AP025739.1"/>
</dbReference>
<keyword evidence="2" id="KW-1185">Reference proteome</keyword>
<proteinExistence type="predicted"/>
<organism evidence="1 2">
    <name type="scientific">Capsulimonas corticalis</name>
    <dbReference type="NCBI Taxonomy" id="2219043"/>
    <lineage>
        <taxon>Bacteria</taxon>
        <taxon>Bacillati</taxon>
        <taxon>Armatimonadota</taxon>
        <taxon>Armatimonadia</taxon>
        <taxon>Capsulimonadales</taxon>
        <taxon>Capsulimonadaceae</taxon>
        <taxon>Capsulimonas</taxon>
    </lineage>
</organism>
<dbReference type="Proteomes" id="UP000287394">
    <property type="component" value="Chromosome"/>
</dbReference>
<dbReference type="OrthoDB" id="678165at2"/>
<accession>A0A402CTA9</accession>
<gene>
    <name evidence="1" type="ORF">CCAX7_28560</name>
</gene>
<reference evidence="1 2" key="1">
    <citation type="journal article" date="2019" name="Int. J. Syst. Evol. Microbiol.">
        <title>Capsulimonas corticalis gen. nov., sp. nov., an aerobic capsulated bacterium, of a novel bacterial order, Capsulimonadales ord. nov., of the class Armatimonadia of the phylum Armatimonadetes.</title>
        <authorList>
            <person name="Li J."/>
            <person name="Kudo C."/>
            <person name="Tonouchi A."/>
        </authorList>
    </citation>
    <scope>NUCLEOTIDE SEQUENCE [LARGE SCALE GENOMIC DNA]</scope>
    <source>
        <strain evidence="1 2">AX-7</strain>
    </source>
</reference>
<evidence type="ECO:0000313" key="1">
    <source>
        <dbReference type="EMBL" id="BDI30805.1"/>
    </source>
</evidence>
<sequence>MGYSIWIEFEQYNPAAETDEDGFCNIEVTWDDGRHKGYNVWTAVFFRDNIETLLDEVQKDGFAIGPDIIVSRLTREHITEVLKKMLSQDAAASI</sequence>
<name>A0A402CTA9_9BACT</name>
<evidence type="ECO:0000313" key="2">
    <source>
        <dbReference type="Proteomes" id="UP000287394"/>
    </source>
</evidence>
<dbReference type="AlphaFoldDB" id="A0A402CTA9"/>
<dbReference type="EMBL" id="AP025739">
    <property type="protein sequence ID" value="BDI30805.1"/>
    <property type="molecule type" value="Genomic_DNA"/>
</dbReference>
<protein>
    <submittedName>
        <fullName evidence="1">Uncharacterized protein</fullName>
    </submittedName>
</protein>
<dbReference type="KEGG" id="ccot:CCAX7_28560"/>